<reference evidence="2 3" key="1">
    <citation type="submission" date="2018-08" db="EMBL/GenBank/DDBJ databases">
        <title>Lysobacter sp. zong2l5, whole genome shotgun sequence.</title>
        <authorList>
            <person name="Zhang X."/>
            <person name="Feng G."/>
            <person name="Zhu H."/>
        </authorList>
    </citation>
    <scope>NUCLEOTIDE SEQUENCE [LARGE SCALE GENOMIC DNA]</scope>
    <source>
        <strain evidence="3">zong2l5</strain>
    </source>
</reference>
<evidence type="ECO:0000256" key="1">
    <source>
        <dbReference type="SAM" id="SignalP"/>
    </source>
</evidence>
<dbReference type="OrthoDB" id="5959117at2"/>
<feature type="signal peptide" evidence="1">
    <location>
        <begin position="1"/>
        <end position="19"/>
    </location>
</feature>
<name>A0A371K381_9GAMM</name>
<dbReference type="Proteomes" id="UP000264492">
    <property type="component" value="Unassembled WGS sequence"/>
</dbReference>
<comment type="caution">
    <text evidence="2">The sequence shown here is derived from an EMBL/GenBank/DDBJ whole genome shotgun (WGS) entry which is preliminary data.</text>
</comment>
<evidence type="ECO:0000313" key="3">
    <source>
        <dbReference type="Proteomes" id="UP000264492"/>
    </source>
</evidence>
<dbReference type="EMBL" id="QTSU01000001">
    <property type="protein sequence ID" value="RDZ28332.1"/>
    <property type="molecule type" value="Genomic_DNA"/>
</dbReference>
<gene>
    <name evidence="2" type="ORF">DX914_04115</name>
</gene>
<keyword evidence="3" id="KW-1185">Reference proteome</keyword>
<protein>
    <submittedName>
        <fullName evidence="2">Uncharacterized protein</fullName>
    </submittedName>
</protein>
<keyword evidence="1" id="KW-0732">Signal</keyword>
<dbReference type="AlphaFoldDB" id="A0A371K381"/>
<proteinExistence type="predicted"/>
<accession>A0A371K381</accession>
<evidence type="ECO:0000313" key="2">
    <source>
        <dbReference type="EMBL" id="RDZ28332.1"/>
    </source>
</evidence>
<feature type="chain" id="PRO_5017058937" evidence="1">
    <location>
        <begin position="20"/>
        <end position="115"/>
    </location>
</feature>
<dbReference type="RefSeq" id="WP_115857773.1">
    <property type="nucleotide sequence ID" value="NZ_QTSU01000001.1"/>
</dbReference>
<organism evidence="2 3">
    <name type="scientific">Lysobacter silvisoli</name>
    <dbReference type="NCBI Taxonomy" id="2293254"/>
    <lineage>
        <taxon>Bacteria</taxon>
        <taxon>Pseudomonadati</taxon>
        <taxon>Pseudomonadota</taxon>
        <taxon>Gammaproteobacteria</taxon>
        <taxon>Lysobacterales</taxon>
        <taxon>Lysobacteraceae</taxon>
        <taxon>Lysobacter</taxon>
    </lineage>
</organism>
<sequence>MRPIRYAAPILLCALAAQADAHARTRYLELVNRARDSVVSVAVTDGSGSRELPIGEPLRGGGASTTLQIDGEGCRYELRVTYLDGSKQRYPDLDLCRQRSLHLRPSPRAAAGQGG</sequence>